<dbReference type="OrthoDB" id="5785880at2759"/>
<evidence type="ECO:0000259" key="2">
    <source>
        <dbReference type="Pfam" id="PF18457"/>
    </source>
</evidence>
<accession>A0A2A9P3R3</accession>
<dbReference type="PANTHER" id="PTHR31557:SF0">
    <property type="entry name" value="5C820-RELATED"/>
    <property type="match status" value="1"/>
</dbReference>
<keyword evidence="1" id="KW-0732">Signal</keyword>
<dbReference type="AlphaFoldDB" id="A0A2A9P3R3"/>
<dbReference type="Proteomes" id="UP000037136">
    <property type="component" value="Unassembled WGS sequence"/>
</dbReference>
<reference evidence="3 4" key="1">
    <citation type="journal article" date="2015" name="BMC Genomics">
        <title>Gene expression during zombie ant biting behavior reflects the complexity underlying fungal parasitic behavioral manipulation.</title>
        <authorList>
            <person name="de Bekker C."/>
            <person name="Ohm R.A."/>
            <person name="Loreto R.G."/>
            <person name="Sebastian A."/>
            <person name="Albert I."/>
            <person name="Merrow M."/>
            <person name="Brachmann A."/>
            <person name="Hughes D.P."/>
        </authorList>
    </citation>
    <scope>NUCLEOTIDE SEQUENCE [LARGE SCALE GENOMIC DNA]</scope>
    <source>
        <strain evidence="3 4">SC16a</strain>
    </source>
</reference>
<comment type="caution">
    <text evidence="3">The sequence shown here is derived from an EMBL/GenBank/DDBJ whole genome shotgun (WGS) entry which is preliminary data.</text>
</comment>
<evidence type="ECO:0000256" key="1">
    <source>
        <dbReference type="SAM" id="SignalP"/>
    </source>
</evidence>
<organism evidence="3 4">
    <name type="scientific">Ophiocordyceps unilateralis</name>
    <name type="common">Zombie-ant fungus</name>
    <name type="synonym">Torrubia unilateralis</name>
    <dbReference type="NCBI Taxonomy" id="268505"/>
    <lineage>
        <taxon>Eukaryota</taxon>
        <taxon>Fungi</taxon>
        <taxon>Dikarya</taxon>
        <taxon>Ascomycota</taxon>
        <taxon>Pezizomycotina</taxon>
        <taxon>Sordariomycetes</taxon>
        <taxon>Hypocreomycetidae</taxon>
        <taxon>Hypocreales</taxon>
        <taxon>Ophiocordycipitaceae</taxon>
        <taxon>Ophiocordyceps</taxon>
    </lineage>
</organism>
<dbReference type="Pfam" id="PF18457">
    <property type="entry name" value="PUD1_2"/>
    <property type="match status" value="1"/>
</dbReference>
<proteinExistence type="predicted"/>
<sequence length="227" mass="24575">MRLSNALHLFTALATAAPILDRRWTGTTHRTSPVTIINKSGTSLSSISLVHKYSNIYKERHEWAYLAPGEKAADYMTVSYHTGPLTTGRDWWLLTFYTDQGRILYTTSPYNFRAAIDALESVASTLALAAAGAGAGLAGFSGLGGFLAPLAAVALAKLTTDQMYNSESTAGMKQHILRAEDEMGIMHVVVNPDFTVHFLSRSGLSTTGTVRGEVPRGLRIRGGEERP</sequence>
<feature type="domain" description="Up-regulated in Daf-2" evidence="2">
    <location>
        <begin position="28"/>
        <end position="208"/>
    </location>
</feature>
<dbReference type="EMBL" id="LAZP02000671">
    <property type="protein sequence ID" value="PFH56069.1"/>
    <property type="molecule type" value="Genomic_DNA"/>
</dbReference>
<keyword evidence="4" id="KW-1185">Reference proteome</keyword>
<protein>
    <recommendedName>
        <fullName evidence="2">Up-regulated in Daf-2 domain-containing protein</fullName>
    </recommendedName>
</protein>
<dbReference type="Gene3D" id="2.60.40.3820">
    <property type="match status" value="2"/>
</dbReference>
<feature type="chain" id="PRO_5012518520" description="Up-regulated in Daf-2 domain-containing protein" evidence="1">
    <location>
        <begin position="17"/>
        <end position="227"/>
    </location>
</feature>
<evidence type="ECO:0000313" key="3">
    <source>
        <dbReference type="EMBL" id="PFH56069.1"/>
    </source>
</evidence>
<reference evidence="3 4" key="2">
    <citation type="journal article" date="2017" name="Sci. Rep.">
        <title>Ant-infecting Ophiocordyceps genomes reveal a high diversity of potential behavioral manipulation genes and a possible major role for enterotoxins.</title>
        <authorList>
            <person name="de Bekker C."/>
            <person name="Ohm R.A."/>
            <person name="Evans H.C."/>
            <person name="Brachmann A."/>
            <person name="Hughes D.P."/>
        </authorList>
    </citation>
    <scope>NUCLEOTIDE SEQUENCE [LARGE SCALE GENOMIC DNA]</scope>
    <source>
        <strain evidence="3 4">SC16a</strain>
    </source>
</reference>
<feature type="signal peptide" evidence="1">
    <location>
        <begin position="1"/>
        <end position="16"/>
    </location>
</feature>
<evidence type="ECO:0000313" key="4">
    <source>
        <dbReference type="Proteomes" id="UP000037136"/>
    </source>
</evidence>
<dbReference type="InterPro" id="IPR041157">
    <property type="entry name" value="PUD1/2"/>
</dbReference>
<dbReference type="PANTHER" id="PTHR31557">
    <property type="entry name" value="5C820-RELATED-RELATED"/>
    <property type="match status" value="1"/>
</dbReference>
<name>A0A2A9P3R3_OPHUN</name>
<gene>
    <name evidence="3" type="ORF">XA68_17118</name>
</gene>